<dbReference type="GO" id="GO:0004497">
    <property type="term" value="F:monooxygenase activity"/>
    <property type="evidence" value="ECO:0007669"/>
    <property type="project" value="UniProtKB-KW"/>
</dbReference>
<evidence type="ECO:0000313" key="8">
    <source>
        <dbReference type="Proteomes" id="UP000887578"/>
    </source>
</evidence>
<dbReference type="PANTHER" id="PTHR24291">
    <property type="entry name" value="CYTOCHROME P450 FAMILY 4"/>
    <property type="match status" value="1"/>
</dbReference>
<keyword evidence="5 7" id="KW-0503">Monooxygenase</keyword>
<feature type="binding site" description="axial binding residue" evidence="6">
    <location>
        <position position="458"/>
    </location>
    <ligand>
        <name>heme</name>
        <dbReference type="ChEBI" id="CHEBI:30413"/>
    </ligand>
    <ligandPart>
        <name>Fe</name>
        <dbReference type="ChEBI" id="CHEBI:18248"/>
    </ligandPart>
</feature>
<dbReference type="Proteomes" id="UP000887578">
    <property type="component" value="Unplaced"/>
</dbReference>
<dbReference type="InterPro" id="IPR050196">
    <property type="entry name" value="Cytochrome_P450_Monoox"/>
</dbReference>
<proteinExistence type="inferred from homology"/>
<name>A0A914PKZ4_9BILA</name>
<evidence type="ECO:0000256" key="2">
    <source>
        <dbReference type="ARBA" id="ARBA00010617"/>
    </source>
</evidence>
<keyword evidence="4 6" id="KW-0408">Iron</keyword>
<reference evidence="9" key="1">
    <citation type="submission" date="2022-11" db="UniProtKB">
        <authorList>
            <consortium name="WormBaseParasite"/>
        </authorList>
    </citation>
    <scope>IDENTIFICATION</scope>
</reference>
<sequence>MGFLLWIGIVTIGFGIYYWKKIYDFCKERHRFIKEVDKFPGPPAMPIFGSTLLFKWNVAEFTDQILEWGSIFQSEGHGLVTLWLGPFAIISTLKPEEAKVVLESNTVITKGKEYSIIQKWLGTGLLTSTGDKWRSRRKMLTPAFHFNVLNSFLRIYDGEAEIFVEQIEKYADSGEIFNLFPYIKRCALDIICETSMGTKINAQTNPKHPYVMAVQRLNELSFDYMRFPWNWIKPIWYATGKGGEYDTCLKLVTDFTRKVIAIRAKEFEESQSRGEIFNFDDADLVAKKKLAFLDLLLSVQKEGKLTEEDIREEVDTFMFEGHDTTSAGMTWTIWNLAHYPEYQEKVIEEVDEIFGDSNRSCTHDDLKELKYLEKCIKESLRLYPSVPFFTRSVEEDFDLNGRLLPKGSTVLVPPFVLHRDPISFPNSSVFYPEHFSQENIAKRHPFSYVPFSAGPRNCIGQKFALMEEKAVLSQFFRNFRVESEMPWEENSACPEIITKPLHGCPVRIIRRK</sequence>
<dbReference type="Pfam" id="PF00067">
    <property type="entry name" value="p450"/>
    <property type="match status" value="1"/>
</dbReference>
<keyword evidence="7" id="KW-0560">Oxidoreductase</keyword>
<keyword evidence="6 7" id="KW-0479">Metal-binding</keyword>
<dbReference type="PROSITE" id="PS00086">
    <property type="entry name" value="CYTOCHROME_P450"/>
    <property type="match status" value="1"/>
</dbReference>
<dbReference type="PRINTS" id="PR00463">
    <property type="entry name" value="EP450I"/>
</dbReference>
<dbReference type="SUPFAM" id="SSF48264">
    <property type="entry name" value="Cytochrome P450"/>
    <property type="match status" value="1"/>
</dbReference>
<dbReference type="GO" id="GO:0016705">
    <property type="term" value="F:oxidoreductase activity, acting on paired donors, with incorporation or reduction of molecular oxygen"/>
    <property type="evidence" value="ECO:0007669"/>
    <property type="project" value="InterPro"/>
</dbReference>
<evidence type="ECO:0000256" key="7">
    <source>
        <dbReference type="RuleBase" id="RU000461"/>
    </source>
</evidence>
<evidence type="ECO:0000256" key="5">
    <source>
        <dbReference type="ARBA" id="ARBA00023033"/>
    </source>
</evidence>
<comment type="similarity">
    <text evidence="2 7">Belongs to the cytochrome P450 family.</text>
</comment>
<comment type="cofactor">
    <cofactor evidence="1 6">
        <name>heme</name>
        <dbReference type="ChEBI" id="CHEBI:30413"/>
    </cofactor>
</comment>
<evidence type="ECO:0000256" key="4">
    <source>
        <dbReference type="ARBA" id="ARBA00023004"/>
    </source>
</evidence>
<keyword evidence="8" id="KW-1185">Reference proteome</keyword>
<dbReference type="InterPro" id="IPR017972">
    <property type="entry name" value="Cyt_P450_CS"/>
</dbReference>
<dbReference type="PANTHER" id="PTHR24291:SF128">
    <property type="entry name" value="CYTOCHROME P450"/>
    <property type="match status" value="1"/>
</dbReference>
<accession>A0A914PKZ4</accession>
<protein>
    <submittedName>
        <fullName evidence="9">Cytochrome P450</fullName>
    </submittedName>
</protein>
<dbReference type="GO" id="GO:0005506">
    <property type="term" value="F:iron ion binding"/>
    <property type="evidence" value="ECO:0007669"/>
    <property type="project" value="InterPro"/>
</dbReference>
<dbReference type="InterPro" id="IPR002401">
    <property type="entry name" value="Cyt_P450_E_grp-I"/>
</dbReference>
<evidence type="ECO:0000256" key="3">
    <source>
        <dbReference type="ARBA" id="ARBA00022617"/>
    </source>
</evidence>
<dbReference type="WBParaSite" id="PDA_v2.g191.t1">
    <property type="protein sequence ID" value="PDA_v2.g191.t1"/>
    <property type="gene ID" value="PDA_v2.g191"/>
</dbReference>
<dbReference type="InterPro" id="IPR036396">
    <property type="entry name" value="Cyt_P450_sf"/>
</dbReference>
<dbReference type="AlphaFoldDB" id="A0A914PKZ4"/>
<dbReference type="PRINTS" id="PR00385">
    <property type="entry name" value="P450"/>
</dbReference>
<evidence type="ECO:0000256" key="1">
    <source>
        <dbReference type="ARBA" id="ARBA00001971"/>
    </source>
</evidence>
<evidence type="ECO:0000256" key="6">
    <source>
        <dbReference type="PIRSR" id="PIRSR602401-1"/>
    </source>
</evidence>
<dbReference type="InterPro" id="IPR001128">
    <property type="entry name" value="Cyt_P450"/>
</dbReference>
<organism evidence="8 9">
    <name type="scientific">Panagrolaimus davidi</name>
    <dbReference type="NCBI Taxonomy" id="227884"/>
    <lineage>
        <taxon>Eukaryota</taxon>
        <taxon>Metazoa</taxon>
        <taxon>Ecdysozoa</taxon>
        <taxon>Nematoda</taxon>
        <taxon>Chromadorea</taxon>
        <taxon>Rhabditida</taxon>
        <taxon>Tylenchina</taxon>
        <taxon>Panagrolaimomorpha</taxon>
        <taxon>Panagrolaimoidea</taxon>
        <taxon>Panagrolaimidae</taxon>
        <taxon>Panagrolaimus</taxon>
    </lineage>
</organism>
<keyword evidence="3 6" id="KW-0349">Heme</keyword>
<dbReference type="GO" id="GO:0020037">
    <property type="term" value="F:heme binding"/>
    <property type="evidence" value="ECO:0007669"/>
    <property type="project" value="InterPro"/>
</dbReference>
<evidence type="ECO:0000313" key="9">
    <source>
        <dbReference type="WBParaSite" id="PDA_v2.g191.t1"/>
    </source>
</evidence>
<dbReference type="Gene3D" id="1.10.630.10">
    <property type="entry name" value="Cytochrome P450"/>
    <property type="match status" value="1"/>
</dbReference>